<dbReference type="InterPro" id="IPR003791">
    <property type="entry name" value="UPF0178"/>
</dbReference>
<dbReference type="AlphaFoldDB" id="A0A645BGX5"/>
<accession>A0A645BGX5</accession>
<dbReference type="PANTHER" id="PTHR35146">
    <property type="entry name" value="UPF0178 PROTEIN YAII"/>
    <property type="match status" value="1"/>
</dbReference>
<sequence>MRILIDADGCPVVDLAVTQAKKFHIECLLLCDTSHVFQKEGAQTLTFSKGPDSVDFALVNLAQPGDIVITQDYGLAAMCLARNAVVLSQDGMQYTADNIDALLLQRHIAKKIRNAGGRLKGSSKRRPQQDEAFLDKLSSMLGQCAEQAKVK</sequence>
<protein>
    <submittedName>
        <fullName evidence="1">Uncharacterized protein</fullName>
    </submittedName>
</protein>
<organism evidence="1">
    <name type="scientific">bioreactor metagenome</name>
    <dbReference type="NCBI Taxonomy" id="1076179"/>
    <lineage>
        <taxon>unclassified sequences</taxon>
        <taxon>metagenomes</taxon>
        <taxon>ecological metagenomes</taxon>
    </lineage>
</organism>
<dbReference type="PANTHER" id="PTHR35146:SF1">
    <property type="entry name" value="UPF0178 PROTEIN YAII"/>
    <property type="match status" value="1"/>
</dbReference>
<comment type="caution">
    <text evidence="1">The sequence shown here is derived from an EMBL/GenBank/DDBJ whole genome shotgun (WGS) entry which is preliminary data.</text>
</comment>
<proteinExistence type="inferred from homology"/>
<gene>
    <name evidence="1" type="ORF">SDC9_111312</name>
</gene>
<dbReference type="HAMAP" id="MF_00489">
    <property type="entry name" value="UPF0178"/>
    <property type="match status" value="1"/>
</dbReference>
<name>A0A645BGX5_9ZZZZ</name>
<reference evidence="1" key="1">
    <citation type="submission" date="2019-08" db="EMBL/GenBank/DDBJ databases">
        <authorList>
            <person name="Kucharzyk K."/>
            <person name="Murdoch R.W."/>
            <person name="Higgins S."/>
            <person name="Loffler F."/>
        </authorList>
    </citation>
    <scope>NUCLEOTIDE SEQUENCE</scope>
</reference>
<evidence type="ECO:0000313" key="1">
    <source>
        <dbReference type="EMBL" id="MPM64426.1"/>
    </source>
</evidence>
<dbReference type="Pfam" id="PF02639">
    <property type="entry name" value="DUF188"/>
    <property type="match status" value="1"/>
</dbReference>
<dbReference type="EMBL" id="VSSQ01019946">
    <property type="protein sequence ID" value="MPM64426.1"/>
    <property type="molecule type" value="Genomic_DNA"/>
</dbReference>